<evidence type="ECO:0000313" key="3">
    <source>
        <dbReference type="Proteomes" id="UP001596161"/>
    </source>
</evidence>
<name>A0ABW0EGJ1_9BACT</name>
<organism evidence="2 3">
    <name type="scientific">Adhaeribacter terreus</name>
    <dbReference type="NCBI Taxonomy" id="529703"/>
    <lineage>
        <taxon>Bacteria</taxon>
        <taxon>Pseudomonadati</taxon>
        <taxon>Bacteroidota</taxon>
        <taxon>Cytophagia</taxon>
        <taxon>Cytophagales</taxon>
        <taxon>Hymenobacteraceae</taxon>
        <taxon>Adhaeribacter</taxon>
    </lineage>
</organism>
<feature type="domain" description="Secretion system C-terminal sorting" evidence="1">
    <location>
        <begin position="471"/>
        <end position="544"/>
    </location>
</feature>
<dbReference type="EMBL" id="JBHSKT010000009">
    <property type="protein sequence ID" value="MFC5271775.1"/>
    <property type="molecule type" value="Genomic_DNA"/>
</dbReference>
<dbReference type="InterPro" id="IPR026444">
    <property type="entry name" value="Secre_tail"/>
</dbReference>
<protein>
    <submittedName>
        <fullName evidence="2">T9SS type A sorting domain-containing protein</fullName>
    </submittedName>
</protein>
<keyword evidence="3" id="KW-1185">Reference proteome</keyword>
<dbReference type="PANTHER" id="PTHR42754">
    <property type="entry name" value="ENDOGLUCANASE"/>
    <property type="match status" value="1"/>
</dbReference>
<comment type="caution">
    <text evidence="2">The sequence shown here is derived from an EMBL/GenBank/DDBJ whole genome shotgun (WGS) entry which is preliminary data.</text>
</comment>
<dbReference type="RefSeq" id="WP_378018134.1">
    <property type="nucleotide sequence ID" value="NZ_JBHSKT010000009.1"/>
</dbReference>
<proteinExistence type="predicted"/>
<dbReference type="Proteomes" id="UP001596161">
    <property type="component" value="Unassembled WGS sequence"/>
</dbReference>
<dbReference type="NCBIfam" id="TIGR04183">
    <property type="entry name" value="Por_Secre_tail"/>
    <property type="match status" value="1"/>
</dbReference>
<evidence type="ECO:0000259" key="1">
    <source>
        <dbReference type="Pfam" id="PF18962"/>
    </source>
</evidence>
<sequence length="545" mass="57762">MANNYFTSLRKWLLAGMFLSAYFGLPSDLKAQTTPAISWDKALGGGDGDNLTCFGQTSDGGFILGGNSASGIGGDKSQVHFGNGDFWIVKTDANGNKIWDKTFGGSAYDMLVAVHQTSDGGYILGGYSNSPVSGNKTSPYRGGGYDYWVVKTDANGSKVWDKSFGDSGWDQLAALAPTSDGGYLLAGESDSPMSANKTQASKGSADYWLVKIDANGNKSWDKTIGGSSGDYLTTLKAAPGGFILGGYSGSNVSGDKTQGSQGSYDFWLVKINTAGSKVWDKTYGGPQEERLRRILPTSDGGYLIGGSSYSNTGGDKTSPTKGYIDMWVLKLNGQGNKTWDKAYGGGDEDVLTDIAELPSGELIFSGYSRSGITGDKTEAVRGGNDYWLVKTDNSGNKLWDKTIGGNLYEFGGHLIQTSDGSLLIGGYSESYPSGEKTSPGNGENDMWLVKLAGTVSGTSAPNTPEAVSIRPNPSSGKFLLTANVLPSAKTQLIITDLAGRLILQKELNQANGFMQEELKVNARPGIYLLTLKAGNRNLVRKLIIE</sequence>
<dbReference type="PANTHER" id="PTHR42754:SF1">
    <property type="entry name" value="LIPOPROTEIN"/>
    <property type="match status" value="1"/>
</dbReference>
<accession>A0ABW0EGJ1</accession>
<gene>
    <name evidence="2" type="ORF">ACFPIB_14245</name>
</gene>
<dbReference type="Pfam" id="PF18962">
    <property type="entry name" value="Por_Secre_tail"/>
    <property type="match status" value="1"/>
</dbReference>
<evidence type="ECO:0000313" key="2">
    <source>
        <dbReference type="EMBL" id="MFC5271775.1"/>
    </source>
</evidence>
<reference evidence="3" key="1">
    <citation type="journal article" date="2019" name="Int. J. Syst. Evol. Microbiol.">
        <title>The Global Catalogue of Microorganisms (GCM) 10K type strain sequencing project: providing services to taxonomists for standard genome sequencing and annotation.</title>
        <authorList>
            <consortium name="The Broad Institute Genomics Platform"/>
            <consortium name="The Broad Institute Genome Sequencing Center for Infectious Disease"/>
            <person name="Wu L."/>
            <person name="Ma J."/>
        </authorList>
    </citation>
    <scope>NUCLEOTIDE SEQUENCE [LARGE SCALE GENOMIC DNA]</scope>
    <source>
        <strain evidence="3">KACC 12602</strain>
    </source>
</reference>